<dbReference type="NCBIfam" id="TIGR02432">
    <property type="entry name" value="lysidine_TilS_N"/>
    <property type="match status" value="1"/>
</dbReference>
<dbReference type="PANTHER" id="PTHR43033:SF1">
    <property type="entry name" value="TRNA(ILE)-LYSIDINE SYNTHASE-RELATED"/>
    <property type="match status" value="1"/>
</dbReference>
<feature type="domain" description="Lysidine-tRNA(Ile) synthetase C-terminal" evidence="9">
    <location>
        <begin position="393"/>
        <end position="468"/>
    </location>
</feature>
<comment type="subcellular location">
    <subcellularLocation>
        <location evidence="1 8">Cytoplasm</location>
    </subcellularLocation>
</comment>
<comment type="caution">
    <text evidence="10">The sequence shown here is derived from an EMBL/GenBank/DDBJ whole genome shotgun (WGS) entry which is preliminary data.</text>
</comment>
<keyword evidence="3 8" id="KW-0436">Ligase</keyword>
<dbReference type="RefSeq" id="WP_277862348.1">
    <property type="nucleotide sequence ID" value="NZ_JARRAG010000002.1"/>
</dbReference>
<evidence type="ECO:0000259" key="9">
    <source>
        <dbReference type="SMART" id="SM00977"/>
    </source>
</evidence>
<dbReference type="Proteomes" id="UP001216907">
    <property type="component" value="Unassembled WGS sequence"/>
</dbReference>
<name>A0ABT6FF68_9BACT</name>
<sequence length="482" mass="52065">MHDDPRHDHTGPPAWLEHVRRRAAGWAASGIGPGWVVAVSGGGDSVGLLRTLHGLREGLGLRLSVAHLDHGTRGEAGREDGRFVAALAEGLGLPIDLGSWTPARKGHFEADARTARYTWLAEVARARGASAVAVGHTRDDLAETILQRIVRGTGLRGLAGIPARRPLAAGVALVRPLLGVSRREIRDELARLGQSFREDPTNGDVARTRARIRHDLIPRLEADYNPQVVAAIVRLGRHAAADRRLLDAVVGSLSASVVREAGPDRIVFDARAAAGLDQLLAAEVVRRAWRAADWPERAMTASRWGRIARGLVRGSREDHLGAGASLHVEGDGLVLERGARSEIAVPEIASTVLDGPGSAAVPWAAARIEAEILDESPAGFDEVVDLDRVRFPLVVRTPRPGDRWDPLGMAGRRQRLVEFLRLRGVPRERRASVPVVADRSGVIWVVGHRIAERVRTSEATSRRLGLRWRTAPSEVDGPDGLP</sequence>
<gene>
    <name evidence="8 10" type="primary">tilS</name>
    <name evidence="10" type="ORF">PZE19_19900</name>
</gene>
<evidence type="ECO:0000256" key="6">
    <source>
        <dbReference type="ARBA" id="ARBA00022840"/>
    </source>
</evidence>
<keyword evidence="6 8" id="KW-0067">ATP-binding</keyword>
<keyword evidence="2 8" id="KW-0963">Cytoplasm</keyword>
<dbReference type="HAMAP" id="MF_01161">
    <property type="entry name" value="tRNA_Ile_lys_synt"/>
    <property type="match status" value="1"/>
</dbReference>
<dbReference type="PANTHER" id="PTHR43033">
    <property type="entry name" value="TRNA(ILE)-LYSIDINE SYNTHASE-RELATED"/>
    <property type="match status" value="1"/>
</dbReference>
<comment type="domain">
    <text evidence="8">The N-terminal region contains the highly conserved SGGXDS motif, predicted to be a P-loop motif involved in ATP binding.</text>
</comment>
<evidence type="ECO:0000256" key="2">
    <source>
        <dbReference type="ARBA" id="ARBA00022490"/>
    </source>
</evidence>
<accession>A0ABT6FF68</accession>
<dbReference type="GO" id="GO:0032267">
    <property type="term" value="F:tRNA(Ile)-lysidine synthase activity"/>
    <property type="evidence" value="ECO:0007669"/>
    <property type="project" value="UniProtKB-EC"/>
</dbReference>
<dbReference type="SUPFAM" id="SSF56037">
    <property type="entry name" value="PheT/TilS domain"/>
    <property type="match status" value="1"/>
</dbReference>
<evidence type="ECO:0000256" key="5">
    <source>
        <dbReference type="ARBA" id="ARBA00022741"/>
    </source>
</evidence>
<dbReference type="CDD" id="cd01992">
    <property type="entry name" value="TilS_N"/>
    <property type="match status" value="1"/>
</dbReference>
<reference evidence="10 11" key="1">
    <citation type="submission" date="2023-03" db="EMBL/GenBank/DDBJ databases">
        <title>Paludisphaera mucosa sp. nov. a novel planctomycete from northern fen.</title>
        <authorList>
            <person name="Ivanova A."/>
        </authorList>
    </citation>
    <scope>NUCLEOTIDE SEQUENCE [LARGE SCALE GENOMIC DNA]</scope>
    <source>
        <strain evidence="10 11">Pla2</strain>
    </source>
</reference>
<keyword evidence="11" id="KW-1185">Reference proteome</keyword>
<dbReference type="EMBL" id="JARRAG010000002">
    <property type="protein sequence ID" value="MDG3006043.1"/>
    <property type="molecule type" value="Genomic_DNA"/>
</dbReference>
<dbReference type="SMART" id="SM00977">
    <property type="entry name" value="TilS_C"/>
    <property type="match status" value="1"/>
</dbReference>
<dbReference type="InterPro" id="IPR011063">
    <property type="entry name" value="TilS/TtcA_N"/>
</dbReference>
<evidence type="ECO:0000256" key="7">
    <source>
        <dbReference type="ARBA" id="ARBA00048539"/>
    </source>
</evidence>
<dbReference type="Pfam" id="PF11734">
    <property type="entry name" value="TilS_C"/>
    <property type="match status" value="1"/>
</dbReference>
<comment type="similarity">
    <text evidence="8">Belongs to the tRNA(Ile)-lysidine synthase family.</text>
</comment>
<evidence type="ECO:0000313" key="11">
    <source>
        <dbReference type="Proteomes" id="UP001216907"/>
    </source>
</evidence>
<keyword evidence="5 8" id="KW-0547">Nucleotide-binding</keyword>
<evidence type="ECO:0000256" key="8">
    <source>
        <dbReference type="HAMAP-Rule" id="MF_01161"/>
    </source>
</evidence>
<organism evidence="10 11">
    <name type="scientific">Paludisphaera mucosa</name>
    <dbReference type="NCBI Taxonomy" id="3030827"/>
    <lineage>
        <taxon>Bacteria</taxon>
        <taxon>Pseudomonadati</taxon>
        <taxon>Planctomycetota</taxon>
        <taxon>Planctomycetia</taxon>
        <taxon>Isosphaerales</taxon>
        <taxon>Isosphaeraceae</taxon>
        <taxon>Paludisphaera</taxon>
    </lineage>
</organism>
<evidence type="ECO:0000256" key="3">
    <source>
        <dbReference type="ARBA" id="ARBA00022598"/>
    </source>
</evidence>
<dbReference type="EC" id="6.3.4.19" evidence="8"/>
<proteinExistence type="inferred from homology"/>
<evidence type="ECO:0000256" key="4">
    <source>
        <dbReference type="ARBA" id="ARBA00022694"/>
    </source>
</evidence>
<evidence type="ECO:0000256" key="1">
    <source>
        <dbReference type="ARBA" id="ARBA00004496"/>
    </source>
</evidence>
<dbReference type="InterPro" id="IPR014729">
    <property type="entry name" value="Rossmann-like_a/b/a_fold"/>
</dbReference>
<feature type="binding site" evidence="8">
    <location>
        <begin position="40"/>
        <end position="45"/>
    </location>
    <ligand>
        <name>ATP</name>
        <dbReference type="ChEBI" id="CHEBI:30616"/>
    </ligand>
</feature>
<dbReference type="InterPro" id="IPR012796">
    <property type="entry name" value="Lysidine-tRNA-synth_C"/>
</dbReference>
<dbReference type="InterPro" id="IPR012094">
    <property type="entry name" value="tRNA_Ile_lys_synt"/>
</dbReference>
<comment type="function">
    <text evidence="8">Ligates lysine onto the cytidine present at position 34 of the AUA codon-specific tRNA(Ile) that contains the anticodon CAU, in an ATP-dependent manner. Cytidine is converted to lysidine, thus changing the amino acid specificity of the tRNA from methionine to isoleucine.</text>
</comment>
<keyword evidence="4 8" id="KW-0819">tRNA processing</keyword>
<comment type="catalytic activity">
    <reaction evidence="7 8">
        <text>cytidine(34) in tRNA(Ile2) + L-lysine + ATP = lysidine(34) in tRNA(Ile2) + AMP + diphosphate + H(+)</text>
        <dbReference type="Rhea" id="RHEA:43744"/>
        <dbReference type="Rhea" id="RHEA-COMP:10625"/>
        <dbReference type="Rhea" id="RHEA-COMP:10670"/>
        <dbReference type="ChEBI" id="CHEBI:15378"/>
        <dbReference type="ChEBI" id="CHEBI:30616"/>
        <dbReference type="ChEBI" id="CHEBI:32551"/>
        <dbReference type="ChEBI" id="CHEBI:33019"/>
        <dbReference type="ChEBI" id="CHEBI:82748"/>
        <dbReference type="ChEBI" id="CHEBI:83665"/>
        <dbReference type="ChEBI" id="CHEBI:456215"/>
        <dbReference type="EC" id="6.3.4.19"/>
    </reaction>
</comment>
<dbReference type="Gene3D" id="3.40.50.620">
    <property type="entry name" value="HUPs"/>
    <property type="match status" value="1"/>
</dbReference>
<dbReference type="SUPFAM" id="SSF52402">
    <property type="entry name" value="Adenine nucleotide alpha hydrolases-like"/>
    <property type="match status" value="1"/>
</dbReference>
<protein>
    <recommendedName>
        <fullName evidence="8">tRNA(Ile)-lysidine synthase</fullName>
        <ecNumber evidence="8">6.3.4.19</ecNumber>
    </recommendedName>
    <alternativeName>
        <fullName evidence="8">tRNA(Ile)-2-lysyl-cytidine synthase</fullName>
    </alternativeName>
    <alternativeName>
        <fullName evidence="8">tRNA(Ile)-lysidine synthetase</fullName>
    </alternativeName>
</protein>
<dbReference type="Pfam" id="PF01171">
    <property type="entry name" value="ATP_bind_3"/>
    <property type="match status" value="1"/>
</dbReference>
<dbReference type="InterPro" id="IPR012795">
    <property type="entry name" value="tRNA_Ile_lys_synt_N"/>
</dbReference>
<evidence type="ECO:0000313" key="10">
    <source>
        <dbReference type="EMBL" id="MDG3006043.1"/>
    </source>
</evidence>